<evidence type="ECO:0000313" key="3">
    <source>
        <dbReference type="Proteomes" id="UP001596045"/>
    </source>
</evidence>
<name>A0ABW0M8R2_9BURK</name>
<reference evidence="3" key="1">
    <citation type="journal article" date="2019" name="Int. J. Syst. Evol. Microbiol.">
        <title>The Global Catalogue of Microorganisms (GCM) 10K type strain sequencing project: providing services to taxonomists for standard genome sequencing and annotation.</title>
        <authorList>
            <consortium name="The Broad Institute Genomics Platform"/>
            <consortium name="The Broad Institute Genome Sequencing Center for Infectious Disease"/>
            <person name="Wu L."/>
            <person name="Ma J."/>
        </authorList>
    </citation>
    <scope>NUCLEOTIDE SEQUENCE [LARGE SCALE GENOMIC DNA]</scope>
    <source>
        <strain evidence="3">JCM 17066</strain>
    </source>
</reference>
<dbReference type="EMBL" id="JBHSMT010000014">
    <property type="protein sequence ID" value="MFC5474600.1"/>
    <property type="molecule type" value="Genomic_DNA"/>
</dbReference>
<keyword evidence="3" id="KW-1185">Reference proteome</keyword>
<dbReference type="Proteomes" id="UP001596045">
    <property type="component" value="Unassembled WGS sequence"/>
</dbReference>
<evidence type="ECO:0000256" key="1">
    <source>
        <dbReference type="SAM" id="SignalP"/>
    </source>
</evidence>
<evidence type="ECO:0000313" key="2">
    <source>
        <dbReference type="EMBL" id="MFC5474600.1"/>
    </source>
</evidence>
<proteinExistence type="predicted"/>
<sequence>MKMHTILGLLGVAVLTVAESAIAASEQIPQHANVMEQKKNALLRIEQGAIATIGAGRNLNGIAGTTNDFRGQPLPAFIIFDTSVPESRLTALTNFQGRLAGTMDCKLIQLGNSPDVPSVKLAVLAQNCTIKQLNH</sequence>
<organism evidence="2 3">
    <name type="scientific">Paraherbaspirillum soli</name>
    <dbReference type="NCBI Taxonomy" id="631222"/>
    <lineage>
        <taxon>Bacteria</taxon>
        <taxon>Pseudomonadati</taxon>
        <taxon>Pseudomonadota</taxon>
        <taxon>Betaproteobacteria</taxon>
        <taxon>Burkholderiales</taxon>
        <taxon>Oxalobacteraceae</taxon>
        <taxon>Paraherbaspirillum</taxon>
    </lineage>
</organism>
<gene>
    <name evidence="2" type="ORF">ACFPM8_11590</name>
</gene>
<comment type="caution">
    <text evidence="2">The sequence shown here is derived from an EMBL/GenBank/DDBJ whole genome shotgun (WGS) entry which is preliminary data.</text>
</comment>
<feature type="signal peptide" evidence="1">
    <location>
        <begin position="1"/>
        <end position="23"/>
    </location>
</feature>
<keyword evidence="1" id="KW-0732">Signal</keyword>
<feature type="chain" id="PRO_5046950271" evidence="1">
    <location>
        <begin position="24"/>
        <end position="135"/>
    </location>
</feature>
<protein>
    <submittedName>
        <fullName evidence="2">Uncharacterized protein</fullName>
    </submittedName>
</protein>
<accession>A0ABW0M8R2</accession>